<dbReference type="Pfam" id="PF13592">
    <property type="entry name" value="HTH_33"/>
    <property type="match status" value="1"/>
</dbReference>
<sequence length="333" mass="39288">MRNDKNQKSLKDLEKRRQNGIRLLEKGYTCYGVAKELGVSKQSVMRWRKRYEKEGLEGVKWKGISGRPSKLTLEQKKELKRIILKGPINNGYPNELWSTYRVSEIIRKEFGVTYHQDYVGTLLHQLGFSYQKPKRRALERNESSVKTWKTETWPDIKKAENEGFKILFLDESGISQNPYTVKTWSLISKTPIIRHKMSWKKLSVIGAISQKDFHFQIVEGSVKSQDLIYFLKILLKKNRKKILIVWDNLSAHKSKMMKEFLKANEKRLRVKFLPPYAPELNPQEYIWCRWKKNYMADFCPENLNSLIQRTKSTLGILKSNTISFDSYWRQAGV</sequence>
<reference evidence="3 4" key="1">
    <citation type="submission" date="2013-04" db="EMBL/GenBank/DDBJ databases">
        <authorList>
            <person name="Harkins D.M."/>
            <person name="Durkin A.S."/>
            <person name="Brinkac L.M."/>
            <person name="Haft D.H."/>
            <person name="Selengut J.D."/>
            <person name="Sanka R."/>
            <person name="DePew J."/>
            <person name="Purushe J."/>
            <person name="Chanthongthip A."/>
            <person name="Lattana O."/>
            <person name="Phetsouvanh R."/>
            <person name="Newton P.N."/>
            <person name="Vinetz J.M."/>
            <person name="Sutton G.G."/>
            <person name="Nierman W.C."/>
            <person name="Fouts D.E."/>
        </authorList>
    </citation>
    <scope>NUCLEOTIDE SEQUENCE [LARGE SCALE GENOMIC DNA]</scope>
    <source>
        <strain evidence="3 4">UI 09931</strain>
    </source>
</reference>
<evidence type="ECO:0000313" key="4">
    <source>
        <dbReference type="Proteomes" id="UP000014570"/>
    </source>
</evidence>
<proteinExistence type="predicted"/>
<dbReference type="AlphaFoldDB" id="A0AAV3JL79"/>
<accession>A0AAV3JL79</accession>
<evidence type="ECO:0000259" key="1">
    <source>
        <dbReference type="Pfam" id="PF13358"/>
    </source>
</evidence>
<dbReference type="InterPro" id="IPR025959">
    <property type="entry name" value="Winged_HTH_dom"/>
</dbReference>
<name>A0AAV3JL79_LEPBO</name>
<keyword evidence="3" id="KW-0238">DNA-binding</keyword>
<dbReference type="InterPro" id="IPR038717">
    <property type="entry name" value="Tc1-like_DDE_dom"/>
</dbReference>
<dbReference type="InterPro" id="IPR047655">
    <property type="entry name" value="Transpos_IS630-like"/>
</dbReference>
<dbReference type="PANTHER" id="PTHR46564">
    <property type="entry name" value="TRANSPOSASE"/>
    <property type="match status" value="1"/>
</dbReference>
<dbReference type="EMBL" id="AHNP02000002">
    <property type="protein sequence ID" value="EPG59835.1"/>
    <property type="molecule type" value="Genomic_DNA"/>
</dbReference>
<dbReference type="Pfam" id="PF13384">
    <property type="entry name" value="HTH_23"/>
    <property type="match status" value="1"/>
</dbReference>
<organism evidence="3 4">
    <name type="scientific">Leptospira borgpetersenii serovar Javanica str. UI 09931</name>
    <dbReference type="NCBI Taxonomy" id="1049767"/>
    <lineage>
        <taxon>Bacteria</taxon>
        <taxon>Pseudomonadati</taxon>
        <taxon>Spirochaetota</taxon>
        <taxon>Spirochaetia</taxon>
        <taxon>Leptospirales</taxon>
        <taxon>Leptospiraceae</taxon>
        <taxon>Leptospira</taxon>
    </lineage>
</organism>
<evidence type="ECO:0000259" key="2">
    <source>
        <dbReference type="Pfam" id="PF13592"/>
    </source>
</evidence>
<dbReference type="InterPro" id="IPR009057">
    <property type="entry name" value="Homeodomain-like_sf"/>
</dbReference>
<protein>
    <submittedName>
        <fullName evidence="3">Homeodomain-like domain protein</fullName>
    </submittedName>
</protein>
<gene>
    <name evidence="3" type="ORF">LEP1GSC103_0998</name>
</gene>
<feature type="domain" description="Tc1-like transposase DDE" evidence="1">
    <location>
        <begin position="166"/>
        <end position="294"/>
    </location>
</feature>
<feature type="domain" description="Winged helix-turn helix" evidence="2">
    <location>
        <begin position="94"/>
        <end position="152"/>
    </location>
</feature>
<evidence type="ECO:0000313" key="3">
    <source>
        <dbReference type="EMBL" id="EPG59835.1"/>
    </source>
</evidence>
<dbReference type="Gene3D" id="3.30.420.10">
    <property type="entry name" value="Ribonuclease H-like superfamily/Ribonuclease H"/>
    <property type="match status" value="1"/>
</dbReference>
<comment type="caution">
    <text evidence="3">The sequence shown here is derived from an EMBL/GenBank/DDBJ whole genome shotgun (WGS) entry which is preliminary data.</text>
</comment>
<dbReference type="InterPro" id="IPR036397">
    <property type="entry name" value="RNaseH_sf"/>
</dbReference>
<dbReference type="Pfam" id="PF13358">
    <property type="entry name" value="DDE_3"/>
    <property type="match status" value="1"/>
</dbReference>
<dbReference type="RefSeq" id="WP_016561248.1">
    <property type="nucleotide sequence ID" value="NZ_AHNP02000002.1"/>
</dbReference>
<dbReference type="Proteomes" id="UP000014570">
    <property type="component" value="Unassembled WGS sequence"/>
</dbReference>
<dbReference type="NCBIfam" id="NF033545">
    <property type="entry name" value="transpos_IS630"/>
    <property type="match status" value="1"/>
</dbReference>
<dbReference type="PANTHER" id="PTHR46564:SF1">
    <property type="entry name" value="TRANSPOSASE"/>
    <property type="match status" value="1"/>
</dbReference>
<dbReference type="SUPFAM" id="SSF46689">
    <property type="entry name" value="Homeodomain-like"/>
    <property type="match status" value="1"/>
</dbReference>
<dbReference type="GO" id="GO:0003677">
    <property type="term" value="F:DNA binding"/>
    <property type="evidence" value="ECO:0007669"/>
    <property type="project" value="UniProtKB-KW"/>
</dbReference>
<keyword evidence="3" id="KW-0371">Homeobox</keyword>